<dbReference type="SUPFAM" id="SSF52540">
    <property type="entry name" value="P-loop containing nucleoside triphosphate hydrolases"/>
    <property type="match status" value="1"/>
</dbReference>
<dbReference type="EMBL" id="CADCWP010000001">
    <property type="protein sequence ID" value="CAA9552127.1"/>
    <property type="molecule type" value="Genomic_DNA"/>
</dbReference>
<feature type="binding site" evidence="5">
    <location>
        <position position="47"/>
    </location>
    <ligand>
        <name>AMP</name>
        <dbReference type="ChEBI" id="CHEBI:456215"/>
    </ligand>
</feature>
<dbReference type="AlphaFoldDB" id="A0A6J4UJB1"/>
<sequence length="196" mass="21045">MTTSTPSPLSSEVLLLVGPPGAGKGTQAEKLARARRLKKLSTGDMLRDHVAQGTALGQAAKTVMDAGELVSDALIIEMVRGELSRQPTVRVLLDGFPRTVVQAEALDALLSELGAAITAVVLIEVSADELVARIVKRAHEQGRTDDDEETVRTRMQVYSDQTAPLIAYYEGRGKLRRVGGIGKVEEVFARVSEVLL</sequence>
<dbReference type="NCBIfam" id="NF011105">
    <property type="entry name" value="PRK14532.1"/>
    <property type="match status" value="1"/>
</dbReference>
<dbReference type="InterPro" id="IPR027417">
    <property type="entry name" value="P-loop_NTPase"/>
</dbReference>
<proteinExistence type="inferred from homology"/>
<keyword evidence="4 5" id="KW-0418">Kinase</keyword>
<keyword evidence="5" id="KW-0963">Cytoplasm</keyword>
<dbReference type="GO" id="GO:0004017">
    <property type="term" value="F:AMP kinase activity"/>
    <property type="evidence" value="ECO:0007669"/>
    <property type="project" value="UniProtKB-UniRule"/>
</dbReference>
<feature type="binding site" evidence="5">
    <location>
        <position position="154"/>
    </location>
    <ligand>
        <name>AMP</name>
        <dbReference type="ChEBI" id="CHEBI:456215"/>
    </ligand>
</feature>
<feature type="binding site" evidence="5">
    <location>
        <position position="42"/>
    </location>
    <ligand>
        <name>AMP</name>
        <dbReference type="ChEBI" id="CHEBI:456215"/>
    </ligand>
</feature>
<dbReference type="GO" id="GO:0005737">
    <property type="term" value="C:cytoplasm"/>
    <property type="evidence" value="ECO:0007669"/>
    <property type="project" value="UniProtKB-SubCell"/>
</dbReference>
<feature type="binding site" evidence="5">
    <location>
        <begin position="95"/>
        <end position="98"/>
    </location>
    <ligand>
        <name>AMP</name>
        <dbReference type="ChEBI" id="CHEBI:456215"/>
    </ligand>
</feature>
<gene>
    <name evidence="5" type="primary">adk</name>
    <name evidence="8" type="ORF">AVDCRST_MAG86-1516</name>
</gene>
<dbReference type="NCBIfam" id="NF001381">
    <property type="entry name" value="PRK00279.1-3"/>
    <property type="match status" value="1"/>
</dbReference>
<reference evidence="8" key="1">
    <citation type="submission" date="2020-02" db="EMBL/GenBank/DDBJ databases">
        <authorList>
            <person name="Meier V. D."/>
        </authorList>
    </citation>
    <scope>NUCLEOTIDE SEQUENCE</scope>
    <source>
        <strain evidence="8">AVDCRST_MAG86</strain>
    </source>
</reference>
<comment type="similarity">
    <text evidence="5 6">Belongs to the adenylate kinase family.</text>
</comment>
<dbReference type="Pfam" id="PF00406">
    <property type="entry name" value="ADK"/>
    <property type="match status" value="1"/>
</dbReference>
<dbReference type="GO" id="GO:0005524">
    <property type="term" value="F:ATP binding"/>
    <property type="evidence" value="ECO:0007669"/>
    <property type="project" value="UniProtKB-UniRule"/>
</dbReference>
<dbReference type="EC" id="2.7.4.3" evidence="5 7"/>
<dbReference type="PROSITE" id="PS00113">
    <property type="entry name" value="ADENYLATE_KINASE"/>
    <property type="match status" value="1"/>
</dbReference>
<dbReference type="NCBIfam" id="NF011100">
    <property type="entry name" value="PRK14527.1"/>
    <property type="match status" value="1"/>
</dbReference>
<evidence type="ECO:0000256" key="7">
    <source>
        <dbReference type="RuleBase" id="RU003331"/>
    </source>
</evidence>
<accession>A0A6J4UJB1</accession>
<feature type="binding site" evidence="5">
    <location>
        <position position="137"/>
    </location>
    <ligand>
        <name>ATP</name>
        <dbReference type="ChEBI" id="CHEBI:30616"/>
    </ligand>
</feature>
<evidence type="ECO:0000256" key="2">
    <source>
        <dbReference type="ARBA" id="ARBA00022727"/>
    </source>
</evidence>
<feature type="binding site" evidence="5">
    <location>
        <begin position="68"/>
        <end position="70"/>
    </location>
    <ligand>
        <name>AMP</name>
        <dbReference type="ChEBI" id="CHEBI:456215"/>
    </ligand>
</feature>
<feature type="region of interest" description="NMP" evidence="5">
    <location>
        <begin position="41"/>
        <end position="70"/>
    </location>
</feature>
<feature type="binding site" evidence="5">
    <location>
        <position position="102"/>
    </location>
    <ligand>
        <name>AMP</name>
        <dbReference type="ChEBI" id="CHEBI:456215"/>
    </ligand>
</feature>
<comment type="pathway">
    <text evidence="5">Purine metabolism; AMP biosynthesis via salvage pathway; AMP from ADP: step 1/1.</text>
</comment>
<evidence type="ECO:0000256" key="3">
    <source>
        <dbReference type="ARBA" id="ARBA00022741"/>
    </source>
</evidence>
<comment type="caution">
    <text evidence="5">Lacks conserved residue(s) required for the propagation of feature annotation.</text>
</comment>
<name>A0A6J4UJB1_9DEIN</name>
<dbReference type="HAMAP" id="MF_00235">
    <property type="entry name" value="Adenylate_kinase_Adk"/>
    <property type="match status" value="1"/>
</dbReference>
<evidence type="ECO:0000256" key="4">
    <source>
        <dbReference type="ARBA" id="ARBA00022777"/>
    </source>
</evidence>
<comment type="domain">
    <text evidence="5">Consists of three domains, a large central CORE domain and two small peripheral domains, NMPbind and LID, which undergo movements during catalysis. The LID domain closes over the site of phosphoryl transfer upon ATP binding. Assembling and dissambling the active center during each catalytic cycle provides an effective means to prevent ATP hydrolysis.</text>
</comment>
<comment type="subunit">
    <text evidence="5 7">Monomer.</text>
</comment>
<comment type="catalytic activity">
    <reaction evidence="5 7">
        <text>AMP + ATP = 2 ADP</text>
        <dbReference type="Rhea" id="RHEA:12973"/>
        <dbReference type="ChEBI" id="CHEBI:30616"/>
        <dbReference type="ChEBI" id="CHEBI:456215"/>
        <dbReference type="ChEBI" id="CHEBI:456216"/>
        <dbReference type="EC" id="2.7.4.3"/>
    </reaction>
</comment>
<evidence type="ECO:0000313" key="8">
    <source>
        <dbReference type="EMBL" id="CAA9552127.1"/>
    </source>
</evidence>
<evidence type="ECO:0000256" key="5">
    <source>
        <dbReference type="HAMAP-Rule" id="MF_00235"/>
    </source>
</evidence>
<dbReference type="CDD" id="cd01428">
    <property type="entry name" value="ADK"/>
    <property type="match status" value="1"/>
</dbReference>
<dbReference type="PANTHER" id="PTHR23359">
    <property type="entry name" value="NUCLEOTIDE KINASE"/>
    <property type="match status" value="1"/>
</dbReference>
<evidence type="ECO:0000256" key="1">
    <source>
        <dbReference type="ARBA" id="ARBA00022679"/>
    </source>
</evidence>
<feature type="binding site" evidence="5">
    <location>
        <position position="143"/>
    </location>
    <ligand>
        <name>AMP</name>
        <dbReference type="ChEBI" id="CHEBI:456215"/>
    </ligand>
</feature>
<dbReference type="InterPro" id="IPR000850">
    <property type="entry name" value="Adenylat/UMP-CMP_kin"/>
</dbReference>
<dbReference type="Gene3D" id="3.40.50.300">
    <property type="entry name" value="P-loop containing nucleotide triphosphate hydrolases"/>
    <property type="match status" value="1"/>
</dbReference>
<keyword evidence="3 5" id="KW-0547">Nucleotide-binding</keyword>
<keyword evidence="5 7" id="KW-0067">ATP-binding</keyword>
<dbReference type="NCBIfam" id="NF011104">
    <property type="entry name" value="PRK14531.1"/>
    <property type="match status" value="1"/>
</dbReference>
<comment type="subcellular location">
    <subcellularLocation>
        <location evidence="5 7">Cytoplasm</location>
    </subcellularLocation>
</comment>
<dbReference type="InterPro" id="IPR033690">
    <property type="entry name" value="Adenylat_kinase_CS"/>
</dbReference>
<keyword evidence="1 5" id="KW-0808">Transferase</keyword>
<evidence type="ECO:0000256" key="6">
    <source>
        <dbReference type="RuleBase" id="RU003330"/>
    </source>
</evidence>
<dbReference type="GO" id="GO:0044209">
    <property type="term" value="P:AMP salvage"/>
    <property type="evidence" value="ECO:0007669"/>
    <property type="project" value="UniProtKB-UniRule"/>
</dbReference>
<keyword evidence="2 5" id="KW-0545">Nucleotide biosynthesis</keyword>
<dbReference type="PRINTS" id="PR00094">
    <property type="entry name" value="ADENYLTKNASE"/>
</dbReference>
<organism evidence="8">
    <name type="scientific">uncultured Truepera sp</name>
    <dbReference type="NCBI Taxonomy" id="543023"/>
    <lineage>
        <taxon>Bacteria</taxon>
        <taxon>Thermotogati</taxon>
        <taxon>Deinococcota</taxon>
        <taxon>Deinococci</taxon>
        <taxon>Trueperales</taxon>
        <taxon>Trueperaceae</taxon>
        <taxon>Truepera</taxon>
        <taxon>environmental samples</taxon>
    </lineage>
</organism>
<feature type="binding site" evidence="5">
    <location>
        <position position="182"/>
    </location>
    <ligand>
        <name>ATP</name>
        <dbReference type="ChEBI" id="CHEBI:30616"/>
    </ligand>
</feature>
<feature type="binding site" evidence="5">
    <location>
        <begin position="21"/>
        <end position="26"/>
    </location>
    <ligand>
        <name>ATP</name>
        <dbReference type="ChEBI" id="CHEBI:30616"/>
    </ligand>
</feature>
<dbReference type="UniPathway" id="UPA00588">
    <property type="reaction ID" value="UER00649"/>
</dbReference>
<protein>
    <recommendedName>
        <fullName evidence="5 7">Adenylate kinase</fullName>
        <shortName evidence="5">AK</shortName>
        <ecNumber evidence="5 7">2.7.4.3</ecNumber>
    </recommendedName>
    <alternativeName>
        <fullName evidence="5">ATP-AMP transphosphorylase</fullName>
    </alternativeName>
    <alternativeName>
        <fullName evidence="5">ATP:AMP phosphotransferase</fullName>
    </alternativeName>
    <alternativeName>
        <fullName evidence="5">Adenylate monophosphate kinase</fullName>
    </alternativeName>
</protein>
<comment type="function">
    <text evidence="5">Catalyzes the reversible transfer of the terminal phosphate group between ATP and AMP. Plays an important role in cellular energy homeostasis and in adenine nucleotide metabolism.</text>
</comment>